<proteinExistence type="predicted"/>
<dbReference type="EMBL" id="JBHLUU010000005">
    <property type="protein sequence ID" value="MFC0473892.1"/>
    <property type="molecule type" value="Genomic_DNA"/>
</dbReference>
<evidence type="ECO:0000313" key="3">
    <source>
        <dbReference type="Proteomes" id="UP001589738"/>
    </source>
</evidence>
<evidence type="ECO:0000313" key="2">
    <source>
        <dbReference type="EMBL" id="MFC0473892.1"/>
    </source>
</evidence>
<reference evidence="2 3" key="1">
    <citation type="submission" date="2024-09" db="EMBL/GenBank/DDBJ databases">
        <authorList>
            <person name="Sun Q."/>
            <person name="Mori K."/>
        </authorList>
    </citation>
    <scope>NUCLEOTIDE SEQUENCE [LARGE SCALE GENOMIC DNA]</scope>
    <source>
        <strain evidence="2 3">CGMCC 1.9126</strain>
    </source>
</reference>
<dbReference type="InterPro" id="IPR011010">
    <property type="entry name" value="DNA_brk_join_enz"/>
</dbReference>
<dbReference type="SUPFAM" id="SSF56349">
    <property type="entry name" value="DNA breaking-rejoining enzymes"/>
    <property type="match status" value="1"/>
</dbReference>
<name>A0ABV6KKQ2_9BACI</name>
<dbReference type="Proteomes" id="UP001589738">
    <property type="component" value="Unassembled WGS sequence"/>
</dbReference>
<dbReference type="InterPro" id="IPR013762">
    <property type="entry name" value="Integrase-like_cat_sf"/>
</dbReference>
<sequence>MSKHGSFTSAEDALIIEEFNDYKFDLESSMELAKEILLKEHQLGTLLEGEFEKDIWVFANNISDTTVTFDFNKIYFSSLREKISKFELINIIKCWITSLLSRIGPQSVQNYYHSFLKFCNLTDWFNSSLLKETKRYFEYKISNRQCWDITIAVLNFLDYFEDLESGDFLKLLLKAKSNLKTETFSNTRSLPPSKEVILFSWILEDFFNKTSFQSDEYYRYFPIFLWWNLTNLIPIRPSEFCKMDRNCLFSQEDKYYVKLPRIKQKNNVGRIQIIDTILIPKELFEIMNEYKNSTSEFGFSETFISYMSTTPKQFKKVNAEKFNLGVFEYILLDFYTYIVAERYGYSVKFPTSWDKARIQHMEEKPVNYDVTQPLKPGDTRHFAFLNLMRQGYHPVEIARLGGHTKLQSQYHYHQHQEYWVDTEILQLMQKFKINIKNDSHGKVNAYSLHLEFGDYIKEHHIFRPPSTTFKRDLEIGYCTDPEQYCQTDCFSCDYWRITDEEYFDKASIINEELAKRDNEVKKLSNVLSNLHKLVIKNAHRDEEYAEFNPHINKDLLLTKYQLDSALYRSIKFRGKIRKR</sequence>
<dbReference type="Gene3D" id="1.10.443.10">
    <property type="entry name" value="Intergrase catalytic core"/>
    <property type="match status" value="1"/>
</dbReference>
<evidence type="ECO:0000256" key="1">
    <source>
        <dbReference type="ARBA" id="ARBA00023172"/>
    </source>
</evidence>
<organism evidence="2 3">
    <name type="scientific">Robertmurraya beringensis</name>
    <dbReference type="NCBI Taxonomy" id="641660"/>
    <lineage>
        <taxon>Bacteria</taxon>
        <taxon>Bacillati</taxon>
        <taxon>Bacillota</taxon>
        <taxon>Bacilli</taxon>
        <taxon>Bacillales</taxon>
        <taxon>Bacillaceae</taxon>
        <taxon>Robertmurraya</taxon>
    </lineage>
</organism>
<gene>
    <name evidence="2" type="ORF">ACFFHF_00850</name>
</gene>
<dbReference type="RefSeq" id="WP_340906610.1">
    <property type="nucleotide sequence ID" value="NZ_JBHLUU010000005.1"/>
</dbReference>
<keyword evidence="1" id="KW-0233">DNA recombination</keyword>
<evidence type="ECO:0008006" key="4">
    <source>
        <dbReference type="Google" id="ProtNLM"/>
    </source>
</evidence>
<comment type="caution">
    <text evidence="2">The sequence shown here is derived from an EMBL/GenBank/DDBJ whole genome shotgun (WGS) entry which is preliminary data.</text>
</comment>
<accession>A0ABV6KKQ2</accession>
<keyword evidence="3" id="KW-1185">Reference proteome</keyword>
<protein>
    <recommendedName>
        <fullName evidence="4">Integrase</fullName>
    </recommendedName>
</protein>